<reference evidence="10" key="2">
    <citation type="submission" date="2025-09" db="UniProtKB">
        <authorList>
            <consortium name="Ensembl"/>
        </authorList>
    </citation>
    <scope>IDENTIFICATION</scope>
</reference>
<evidence type="ECO:0000259" key="9">
    <source>
        <dbReference type="Pfam" id="PF13868"/>
    </source>
</evidence>
<keyword evidence="2 7" id="KW-0175">Coiled coil</keyword>
<proteinExistence type="inferred from homology"/>
<dbReference type="GeneTree" id="ENSGT00950000183234"/>
<evidence type="ECO:0000256" key="1">
    <source>
        <dbReference type="ARBA" id="ARBA00004138"/>
    </source>
</evidence>
<evidence type="ECO:0000313" key="10">
    <source>
        <dbReference type="Ensembl" id="ENSACIP00000021380.1"/>
    </source>
</evidence>
<name>A0A3Q0SMA5_AMPCI</name>
<dbReference type="Proteomes" id="UP000261340">
    <property type="component" value="Unplaced"/>
</dbReference>
<evidence type="ECO:0000256" key="5">
    <source>
        <dbReference type="ARBA" id="ARBA00033747"/>
    </source>
</evidence>
<evidence type="ECO:0000313" key="11">
    <source>
        <dbReference type="Proteomes" id="UP000261340"/>
    </source>
</evidence>
<evidence type="ECO:0000256" key="2">
    <source>
        <dbReference type="ARBA" id="ARBA00023054"/>
    </source>
</evidence>
<feature type="coiled-coil region" evidence="7">
    <location>
        <begin position="95"/>
        <end position="166"/>
    </location>
</feature>
<reference evidence="10" key="1">
    <citation type="submission" date="2025-08" db="UniProtKB">
        <authorList>
            <consortium name="Ensembl"/>
        </authorList>
    </citation>
    <scope>IDENTIFICATION</scope>
</reference>
<dbReference type="GO" id="GO:0005929">
    <property type="term" value="C:cilium"/>
    <property type="evidence" value="ECO:0007669"/>
    <property type="project" value="UniProtKB-SubCell"/>
</dbReference>
<keyword evidence="11" id="KW-1185">Reference proteome</keyword>
<feature type="domain" description="Trichohyalin-plectin-homology" evidence="9">
    <location>
        <begin position="154"/>
        <end position="471"/>
    </location>
</feature>
<dbReference type="OMA" id="IQAQHND"/>
<feature type="compositionally biased region" description="Basic and acidic residues" evidence="8">
    <location>
        <begin position="222"/>
        <end position="235"/>
    </location>
</feature>
<evidence type="ECO:0000256" key="4">
    <source>
        <dbReference type="ARBA" id="ARBA00023273"/>
    </source>
</evidence>
<protein>
    <recommendedName>
        <fullName evidence="6">Cilia- and flagella-associated protein 53</fullName>
    </recommendedName>
</protein>
<dbReference type="Pfam" id="PF13868">
    <property type="entry name" value="TPH"/>
    <property type="match status" value="1"/>
</dbReference>
<comment type="similarity">
    <text evidence="5">Belongs to the CFAP53 family.</text>
</comment>
<dbReference type="PANTHER" id="PTHR31183">
    <property type="entry name" value="TRICHOPLEIN KERATIN FILAMENT-BINDING PROTEIN FAMILY MEMBER"/>
    <property type="match status" value="1"/>
</dbReference>
<organism evidence="10 11">
    <name type="scientific">Amphilophus citrinellus</name>
    <name type="common">Midas cichlid</name>
    <name type="synonym">Cichlasoma citrinellum</name>
    <dbReference type="NCBI Taxonomy" id="61819"/>
    <lineage>
        <taxon>Eukaryota</taxon>
        <taxon>Metazoa</taxon>
        <taxon>Chordata</taxon>
        <taxon>Craniata</taxon>
        <taxon>Vertebrata</taxon>
        <taxon>Euteleostomi</taxon>
        <taxon>Actinopterygii</taxon>
        <taxon>Neopterygii</taxon>
        <taxon>Teleostei</taxon>
        <taxon>Neoteleostei</taxon>
        <taxon>Acanthomorphata</taxon>
        <taxon>Ovalentaria</taxon>
        <taxon>Cichlomorphae</taxon>
        <taxon>Cichliformes</taxon>
        <taxon>Cichlidae</taxon>
        <taxon>New World cichlids</taxon>
        <taxon>Cichlasomatinae</taxon>
        <taxon>Heroini</taxon>
        <taxon>Amphilophus</taxon>
    </lineage>
</organism>
<evidence type="ECO:0000256" key="6">
    <source>
        <dbReference type="ARBA" id="ARBA00033773"/>
    </source>
</evidence>
<dbReference type="PANTHER" id="PTHR31183:SF1">
    <property type="entry name" value="CILIA- AND FLAGELLA-ASSOCIATED PROTEIN 53"/>
    <property type="match status" value="1"/>
</dbReference>
<evidence type="ECO:0000256" key="7">
    <source>
        <dbReference type="SAM" id="Coils"/>
    </source>
</evidence>
<dbReference type="InterPro" id="IPR043596">
    <property type="entry name" value="CFAP53/TCHP"/>
</dbReference>
<evidence type="ECO:0000256" key="3">
    <source>
        <dbReference type="ARBA" id="ARBA00023069"/>
    </source>
</evidence>
<keyword evidence="3" id="KW-0969">Cilium</keyword>
<evidence type="ECO:0000256" key="8">
    <source>
        <dbReference type="SAM" id="MobiDB-lite"/>
    </source>
</evidence>
<dbReference type="STRING" id="61819.ENSACIP00000021380"/>
<keyword evidence="4" id="KW-0966">Cell projection</keyword>
<dbReference type="Ensembl" id="ENSACIT00000021933.1">
    <property type="protein sequence ID" value="ENSACIP00000021380.1"/>
    <property type="gene ID" value="ENSACIG00000016588.1"/>
</dbReference>
<feature type="coiled-coil region" evidence="7">
    <location>
        <begin position="393"/>
        <end position="438"/>
    </location>
</feature>
<feature type="region of interest" description="Disordered" evidence="8">
    <location>
        <begin position="171"/>
        <end position="245"/>
    </location>
</feature>
<dbReference type="AlphaFoldDB" id="A0A3Q0SMA5"/>
<accession>A0A3Q0SMA5</accession>
<sequence length="512" mass="62008">MLLSQRRTRGREITGPTPHSVALPPLRPAEQLMLQRQRQDAARGEVLEFSKYQQSCSIKTSWLKDTERRFLRGAMERGIRAAVSWHEADVEQRRHRLAELLKVEEQQLLQEMEEKKEMTLERWAKMREKAKALRDKRESERQQLVSEKLQQQFREQCEELRSIQSRFSEQQVSRERASQVRSRQKQQQRQQEEDRLFSELWAGDRRAKEEQESTRVQSQQQRNEEQRSFLKKQMEATEQQRQQEKELREEEAQLLQQQTELLQEQRQQKLKLRVQQGQRRMLDWCLMLKMKRLAWEQREELELDMSILQTLLRQETDEKQGAAQRKAELCEEQRRYREYLSEELQRQRRQEEEMEHLLEDQLKEVWAKQEEKSRRQREARKRLMDEVMEARSLQIQNKLYANLQKQAELKKEREELELFIEEEKLKEEEEKRRQKRAAEAYRGDLCAQMQEQQQLRSELKAQDLQEHRHGLILEQLLSAKKEQILSRFTSLSVGPHPFRREGGSSSLEQSIV</sequence>
<dbReference type="InterPro" id="IPR043597">
    <property type="entry name" value="TPH_dom"/>
</dbReference>
<comment type="subcellular location">
    <subcellularLocation>
        <location evidence="1">Cell projection</location>
        <location evidence="1">Cilium</location>
    </subcellularLocation>
</comment>
<feature type="compositionally biased region" description="Basic and acidic residues" evidence="8">
    <location>
        <begin position="190"/>
        <end position="213"/>
    </location>
</feature>
<feature type="compositionally biased region" description="Low complexity" evidence="8">
    <location>
        <begin position="179"/>
        <end position="189"/>
    </location>
</feature>